<dbReference type="OrthoDB" id="9816120at2"/>
<dbReference type="AlphaFoldDB" id="A0A5D0QT91"/>
<reference evidence="4 5" key="1">
    <citation type="submission" date="2019-08" db="EMBL/GenBank/DDBJ databases">
        <title>Genomes of Antarctic Bizionia species.</title>
        <authorList>
            <person name="Bowman J.P."/>
        </authorList>
    </citation>
    <scope>NUCLEOTIDE SEQUENCE [LARGE SCALE GENOMIC DNA]</scope>
    <source>
        <strain evidence="4 5">APA-1</strain>
    </source>
</reference>
<name>A0A5D0QT91_9FLAO</name>
<protein>
    <submittedName>
        <fullName evidence="4">T9SS type A sorting domain-containing protein</fullName>
    </submittedName>
</protein>
<gene>
    <name evidence="4" type="ORF">ES675_11780</name>
</gene>
<evidence type="ECO:0000313" key="4">
    <source>
        <dbReference type="EMBL" id="TYB72433.1"/>
    </source>
</evidence>
<feature type="domain" description="ASPIC/UnbV" evidence="2">
    <location>
        <begin position="416"/>
        <end position="482"/>
    </location>
</feature>
<dbReference type="InterPro" id="IPR026444">
    <property type="entry name" value="Secre_tail"/>
</dbReference>
<dbReference type="InterPro" id="IPR027039">
    <property type="entry name" value="Crtac1"/>
</dbReference>
<keyword evidence="5" id="KW-1185">Reference proteome</keyword>
<dbReference type="Pfam" id="PF07593">
    <property type="entry name" value="UnbV_ASPIC"/>
    <property type="match status" value="1"/>
</dbReference>
<keyword evidence="1" id="KW-0732">Signal</keyword>
<feature type="domain" description="Secretion system C-terminal sorting" evidence="3">
    <location>
        <begin position="504"/>
        <end position="566"/>
    </location>
</feature>
<dbReference type="InterPro" id="IPR011519">
    <property type="entry name" value="UnbV_ASPIC"/>
</dbReference>
<evidence type="ECO:0000313" key="5">
    <source>
        <dbReference type="Proteomes" id="UP000324358"/>
    </source>
</evidence>
<evidence type="ECO:0000259" key="3">
    <source>
        <dbReference type="Pfam" id="PF18962"/>
    </source>
</evidence>
<evidence type="ECO:0000256" key="1">
    <source>
        <dbReference type="ARBA" id="ARBA00022729"/>
    </source>
</evidence>
<dbReference type="InterPro" id="IPR013517">
    <property type="entry name" value="FG-GAP"/>
</dbReference>
<dbReference type="InterPro" id="IPR028994">
    <property type="entry name" value="Integrin_alpha_N"/>
</dbReference>
<dbReference type="Pfam" id="PF13517">
    <property type="entry name" value="FG-GAP_3"/>
    <property type="match status" value="3"/>
</dbReference>
<dbReference type="RefSeq" id="WP_066251422.1">
    <property type="nucleotide sequence ID" value="NZ_VSKL01000004.1"/>
</dbReference>
<dbReference type="PANTHER" id="PTHR16026:SF0">
    <property type="entry name" value="CARTILAGE ACIDIC PROTEIN 1"/>
    <property type="match status" value="1"/>
</dbReference>
<accession>A0A5D0QT91</accession>
<organism evidence="4 5">
    <name type="scientific">Bizionia algoritergicola</name>
    <dbReference type="NCBI Taxonomy" id="291187"/>
    <lineage>
        <taxon>Bacteria</taxon>
        <taxon>Pseudomonadati</taxon>
        <taxon>Bacteroidota</taxon>
        <taxon>Flavobacteriia</taxon>
        <taxon>Flavobacteriales</taxon>
        <taxon>Flavobacteriaceae</taxon>
        <taxon>Bizionia</taxon>
    </lineage>
</organism>
<proteinExistence type="predicted"/>
<dbReference type="PANTHER" id="PTHR16026">
    <property type="entry name" value="CARTILAGE ACIDIC PROTEIN 1"/>
    <property type="match status" value="1"/>
</dbReference>
<comment type="caution">
    <text evidence="4">The sequence shown here is derived from an EMBL/GenBank/DDBJ whole genome shotgun (WGS) entry which is preliminary data.</text>
</comment>
<dbReference type="SUPFAM" id="SSF69318">
    <property type="entry name" value="Integrin alpha N-terminal domain"/>
    <property type="match status" value="1"/>
</dbReference>
<dbReference type="EMBL" id="VSKL01000004">
    <property type="protein sequence ID" value="TYB72433.1"/>
    <property type="molecule type" value="Genomic_DNA"/>
</dbReference>
<dbReference type="Pfam" id="PF18962">
    <property type="entry name" value="Por_Secre_tail"/>
    <property type="match status" value="1"/>
</dbReference>
<dbReference type="Proteomes" id="UP000324358">
    <property type="component" value="Unassembled WGS sequence"/>
</dbReference>
<dbReference type="Gene3D" id="2.130.10.130">
    <property type="entry name" value="Integrin alpha, N-terminal"/>
    <property type="match status" value="2"/>
</dbReference>
<sequence length="573" mass="64148">MKNNYFLYFFLLITGFLQAQVNFVDRAINLGIIATAGQTYQGNGISFCDYNNDGWDDITMATMEGSKIHFFKNVNGSFESDNLNIPMNTSQQKQVVWVDIDNDGDKDLYVTSNNNGNKLYLNDGGSNFTDITIDAGLPVENFESYGAFWGDYNNDGFLDVFISNRGEMGEQSNFFFENNGDNTFTDVTIQAGFDTDSHLTFGAIFFDYNNDGWQDIYMSNDKLFNQNLLYRNNGDGTFTDVTAESNTGITIDSMGVAIGDFNNDGWFDIYITDTPADGNVLFRNNGDGTFTDLAIFSGTRLHSYAWGAVFLDADNDMDEDIYVSCEYDGSNPPFRSSAFYKNRGNNTFENSLNSGFIGDAAKSYSNAVGDFNNDGLPDIAVSNIDYENMYLWENRTMNANNWLKVKLTGVQSNRDGIGSRIEISINGTKQYRYTLCGEGYLAQNSNSEIFGLGTHSVIDYVKVTWLSGTVDYLENVNANQLLEITEGSYSLDVNSAFKNGFSYFPNPVQNTLILKAEKTIKSISLYTVLGQVVYRSAFNNLHAEINMSNFDSGIYFAEIEFNDTTETFQILKD</sequence>
<dbReference type="NCBIfam" id="TIGR04183">
    <property type="entry name" value="Por_Secre_tail"/>
    <property type="match status" value="1"/>
</dbReference>
<evidence type="ECO:0000259" key="2">
    <source>
        <dbReference type="Pfam" id="PF07593"/>
    </source>
</evidence>